<comment type="similarity">
    <text evidence="1 6">Belongs to the HisA/HisF family.</text>
</comment>
<keyword evidence="3 6" id="KW-0368">Histidine biosynthesis</keyword>
<evidence type="ECO:0000256" key="4">
    <source>
        <dbReference type="ARBA" id="ARBA00023235"/>
    </source>
</evidence>
<reference evidence="8" key="1">
    <citation type="submission" date="2018-09" db="EMBL/GenBank/DDBJ databases">
        <title>Draft Genome Sequence of Mediterraneibacter sp. KCTC 15684.</title>
        <authorList>
            <person name="Kim J.S."/>
            <person name="Han K.I."/>
            <person name="Suh M.K."/>
            <person name="Lee K.C."/>
            <person name="Eom M.K."/>
            <person name="Lee J.H."/>
            <person name="Park S.H."/>
            <person name="Kang S.W."/>
            <person name="Park J.E."/>
            <person name="Oh B.S."/>
            <person name="Yu S.Y."/>
            <person name="Choi S.H."/>
            <person name="Lee D.H."/>
            <person name="Yoon H."/>
            <person name="Kim B."/>
            <person name="Yang S.J."/>
            <person name="Lee J.S."/>
        </authorList>
    </citation>
    <scope>NUCLEOTIDE SEQUENCE [LARGE SCALE GENOMIC DNA]</scope>
    <source>
        <strain evidence="8">KCTC 15684</strain>
    </source>
</reference>
<dbReference type="PANTHER" id="PTHR43090">
    <property type="entry name" value="1-(5-PHOSPHORIBOSYL)-5-[(5-PHOSPHORIBOSYLAMINO)METHYLIDENEAMINO] IMIDAZOLE-4-CARBOXAMIDE ISOMERASE"/>
    <property type="match status" value="1"/>
</dbReference>
<comment type="pathway">
    <text evidence="5">Amino-acid biosynthesis.</text>
</comment>
<dbReference type="EMBL" id="BHGK01000001">
    <property type="protein sequence ID" value="GCA66126.1"/>
    <property type="molecule type" value="Genomic_DNA"/>
</dbReference>
<organism evidence="7 8">
    <name type="scientific">Mediterraneibacter butyricigenes</name>
    <dbReference type="NCBI Taxonomy" id="2316025"/>
    <lineage>
        <taxon>Bacteria</taxon>
        <taxon>Bacillati</taxon>
        <taxon>Bacillota</taxon>
        <taxon>Clostridia</taxon>
        <taxon>Lachnospirales</taxon>
        <taxon>Lachnospiraceae</taxon>
        <taxon>Mediterraneibacter</taxon>
    </lineage>
</organism>
<dbReference type="NCBIfam" id="TIGR02129">
    <property type="entry name" value="hisA_euk"/>
    <property type="match status" value="1"/>
</dbReference>
<comment type="caution">
    <text evidence="7">The sequence shown here is derived from an EMBL/GenBank/DDBJ whole genome shotgun (WGS) entry which is preliminary data.</text>
</comment>
<dbReference type="PANTHER" id="PTHR43090:SF2">
    <property type="entry name" value="1-(5-PHOSPHORIBOSYL)-5-[(5-PHOSPHORIBOSYLAMINO)METHYLIDENEAMINO] IMIDAZOLE-4-CARBOXAMIDE ISOMERASE"/>
    <property type="match status" value="1"/>
</dbReference>
<dbReference type="InterPro" id="IPR044524">
    <property type="entry name" value="Isoase_HisA-like"/>
</dbReference>
<keyword evidence="4" id="KW-0413">Isomerase</keyword>
<gene>
    <name evidence="7" type="ORF">KGMB01110_05620</name>
</gene>
<dbReference type="GO" id="GO:0000162">
    <property type="term" value="P:L-tryptophan biosynthetic process"/>
    <property type="evidence" value="ECO:0007669"/>
    <property type="project" value="TreeGrafter"/>
</dbReference>
<dbReference type="Proteomes" id="UP000265643">
    <property type="component" value="Unassembled WGS sequence"/>
</dbReference>
<dbReference type="GO" id="GO:0000105">
    <property type="term" value="P:L-histidine biosynthetic process"/>
    <property type="evidence" value="ECO:0007669"/>
    <property type="project" value="UniProtKB-KW"/>
</dbReference>
<evidence type="ECO:0000256" key="1">
    <source>
        <dbReference type="ARBA" id="ARBA00009667"/>
    </source>
</evidence>
<accession>A0A391P2B7</accession>
<keyword evidence="8" id="KW-1185">Reference proteome</keyword>
<evidence type="ECO:0000256" key="2">
    <source>
        <dbReference type="ARBA" id="ARBA00022605"/>
    </source>
</evidence>
<dbReference type="InterPro" id="IPR011858">
    <property type="entry name" value="His6/HISN3"/>
</dbReference>
<dbReference type="Pfam" id="PF00977">
    <property type="entry name" value="His_biosynth"/>
    <property type="match status" value="1"/>
</dbReference>
<dbReference type="InterPro" id="IPR011060">
    <property type="entry name" value="RibuloseP-bd_barrel"/>
</dbReference>
<dbReference type="InterPro" id="IPR006062">
    <property type="entry name" value="His_biosynth"/>
</dbReference>
<evidence type="ECO:0000256" key="3">
    <source>
        <dbReference type="ARBA" id="ARBA00023102"/>
    </source>
</evidence>
<dbReference type="SUPFAM" id="SSF51366">
    <property type="entry name" value="Ribulose-phoshate binding barrel"/>
    <property type="match status" value="1"/>
</dbReference>
<dbReference type="InterPro" id="IPR013785">
    <property type="entry name" value="Aldolase_TIM"/>
</dbReference>
<keyword evidence="2 6" id="KW-0028">Amino-acid biosynthesis</keyword>
<sequence>MRFRPCIDIHNGTVKQIVGGSLKDEGDQARTNFASDLDAAWYARQYRKDGLKGGHIILLNPETSPYYKETKRQALEALRAYPGGMQIGGGITPYNAEEYLKAGATHVIVTSYVFRDGKMDQERLKELVHVVGTEHLVLDLSCRKKDGDYYVVTDRWQKFTEVCVNAEILDELSAQCDEFLIHGVDVEGKASGVEKDLVRLLAEWGKRSMTYAGGIGSLEELQEFADLSRGKLDYTIGSALDLFGGTIPYRKIVEESRI</sequence>
<dbReference type="Gene3D" id="3.20.20.70">
    <property type="entry name" value="Aldolase class I"/>
    <property type="match status" value="1"/>
</dbReference>
<dbReference type="GO" id="GO:0003949">
    <property type="term" value="F:1-(5-phosphoribosyl)-5-[(5-phosphoribosylamino)methylideneamino]imidazole-4-carboxamide isomerase activity"/>
    <property type="evidence" value="ECO:0007669"/>
    <property type="project" value="InterPro"/>
</dbReference>
<dbReference type="GO" id="GO:0005737">
    <property type="term" value="C:cytoplasm"/>
    <property type="evidence" value="ECO:0007669"/>
    <property type="project" value="TreeGrafter"/>
</dbReference>
<dbReference type="AlphaFoldDB" id="A0A391P2B7"/>
<evidence type="ECO:0000256" key="6">
    <source>
        <dbReference type="RuleBase" id="RU003657"/>
    </source>
</evidence>
<dbReference type="RefSeq" id="WP_119297493.1">
    <property type="nucleotide sequence ID" value="NZ_BHGK01000001.1"/>
</dbReference>
<evidence type="ECO:0000313" key="8">
    <source>
        <dbReference type="Proteomes" id="UP000265643"/>
    </source>
</evidence>
<name>A0A391P2B7_9FIRM</name>
<proteinExistence type="inferred from homology"/>
<evidence type="ECO:0000313" key="7">
    <source>
        <dbReference type="EMBL" id="GCA66126.1"/>
    </source>
</evidence>
<protein>
    <submittedName>
        <fullName evidence="7">Uncharacterized protein</fullName>
    </submittedName>
</protein>
<evidence type="ECO:0000256" key="5">
    <source>
        <dbReference type="ARBA" id="ARBA00029440"/>
    </source>
</evidence>
<dbReference type="CDD" id="cd04723">
    <property type="entry name" value="HisA_HisF"/>
    <property type="match status" value="1"/>
</dbReference>